<comment type="caution">
    <text evidence="1">The sequence shown here is derived from an EMBL/GenBank/DDBJ whole genome shotgun (WGS) entry which is preliminary data.</text>
</comment>
<dbReference type="RefSeq" id="WP_154531879.1">
    <property type="nucleotide sequence ID" value="NZ_VULX01000019.1"/>
</dbReference>
<dbReference type="AlphaFoldDB" id="A0A7X2MZJ9"/>
<keyword evidence="2" id="KW-1185">Reference proteome</keyword>
<dbReference type="EMBL" id="VULX01000019">
    <property type="protein sequence ID" value="MSR91977.1"/>
    <property type="molecule type" value="Genomic_DNA"/>
</dbReference>
<dbReference type="Proteomes" id="UP000460287">
    <property type="component" value="Unassembled WGS sequence"/>
</dbReference>
<reference evidence="1 2" key="1">
    <citation type="submission" date="2019-08" db="EMBL/GenBank/DDBJ databases">
        <title>In-depth cultivation of the pig gut microbiome towards novel bacterial diversity and tailored functional studies.</title>
        <authorList>
            <person name="Wylensek D."/>
            <person name="Hitch T.C.A."/>
            <person name="Clavel T."/>
        </authorList>
    </citation>
    <scope>NUCLEOTIDE SEQUENCE [LARGE SCALE GENOMIC DNA]</scope>
    <source>
        <strain evidence="1 2">WCA-383-APC-5B</strain>
    </source>
</reference>
<gene>
    <name evidence="1" type="ORF">FYJ33_11375</name>
</gene>
<organism evidence="1 2">
    <name type="scientific">Inconstantimicrobium porci</name>
    <dbReference type="NCBI Taxonomy" id="2652291"/>
    <lineage>
        <taxon>Bacteria</taxon>
        <taxon>Bacillati</taxon>
        <taxon>Bacillota</taxon>
        <taxon>Clostridia</taxon>
        <taxon>Eubacteriales</taxon>
        <taxon>Clostridiaceae</taxon>
        <taxon>Inconstantimicrobium</taxon>
    </lineage>
</organism>
<name>A0A7X2MZJ9_9CLOT</name>
<sequence length="214" mass="25382">MNRKFFCQMPYNELIKNPIEDVLKFYQTTVKINEFLDTKKNESNNIINEYWELPDGYLKSYKFNEFPENFKLILENFKLFLCEKDDIYFCPIFIFKDITNIENGIYSLDFMSNTAYKFKEIDSTLEETMYLKCTYNMGIVYFLKLEYSIGKELQQGFIDGLLQIGGIYDRVQNCLDKSSFTSESITVPQQQFTKMVGVSCREQLLIANQMIKEK</sequence>
<proteinExistence type="predicted"/>
<accession>A0A7X2MZJ9</accession>
<evidence type="ECO:0000313" key="2">
    <source>
        <dbReference type="Proteomes" id="UP000460287"/>
    </source>
</evidence>
<protein>
    <submittedName>
        <fullName evidence="1">Uncharacterized protein</fullName>
    </submittedName>
</protein>
<evidence type="ECO:0000313" key="1">
    <source>
        <dbReference type="EMBL" id="MSR91977.1"/>
    </source>
</evidence>